<keyword evidence="3" id="KW-0560">Oxidoreductase</keyword>
<evidence type="ECO:0000256" key="3">
    <source>
        <dbReference type="ARBA" id="ARBA00023002"/>
    </source>
</evidence>
<dbReference type="PROSITE" id="PS51379">
    <property type="entry name" value="4FE4S_FER_2"/>
    <property type="match status" value="2"/>
</dbReference>
<keyword evidence="6" id="KW-0812">Transmembrane</keyword>
<keyword evidence="6" id="KW-0472">Membrane</keyword>
<evidence type="ECO:0000256" key="2">
    <source>
        <dbReference type="ARBA" id="ARBA00022723"/>
    </source>
</evidence>
<dbReference type="InterPro" id="IPR017896">
    <property type="entry name" value="4Fe4S_Fe-S-bd"/>
</dbReference>
<protein>
    <submittedName>
        <fullName evidence="8">(Fe-S)-binding protein</fullName>
    </submittedName>
</protein>
<feature type="transmembrane region" description="Helical" evidence="6">
    <location>
        <begin position="154"/>
        <end position="172"/>
    </location>
</feature>
<dbReference type="PANTHER" id="PTHR43255:SF1">
    <property type="entry name" value="IRON-SULFUR-BINDING OXIDOREDUCTASE FADF-RELATED"/>
    <property type="match status" value="1"/>
</dbReference>
<dbReference type="PROSITE" id="PS00198">
    <property type="entry name" value="4FE4S_FER_1"/>
    <property type="match status" value="1"/>
</dbReference>
<feature type="transmembrane region" description="Helical" evidence="6">
    <location>
        <begin position="109"/>
        <end position="129"/>
    </location>
</feature>
<dbReference type="InterPro" id="IPR017900">
    <property type="entry name" value="4Fe4S_Fe_S_CS"/>
</dbReference>
<dbReference type="EMBL" id="JAVJIU010000002">
    <property type="protein sequence ID" value="MDR5590312.1"/>
    <property type="molecule type" value="Genomic_DNA"/>
</dbReference>
<keyword evidence="4" id="KW-0408">Iron</keyword>
<feature type="transmembrane region" description="Helical" evidence="6">
    <location>
        <begin position="65"/>
        <end position="89"/>
    </location>
</feature>
<name>A0ABU1EQL9_9FLAO</name>
<organism evidence="8 9">
    <name type="scientific">Christiangramia sediminicola</name>
    <dbReference type="NCBI Taxonomy" id="3073267"/>
    <lineage>
        <taxon>Bacteria</taxon>
        <taxon>Pseudomonadati</taxon>
        <taxon>Bacteroidota</taxon>
        <taxon>Flavobacteriia</taxon>
        <taxon>Flavobacteriales</taxon>
        <taxon>Flavobacteriaceae</taxon>
        <taxon>Christiangramia</taxon>
    </lineage>
</organism>
<dbReference type="RefSeq" id="WP_309561184.1">
    <property type="nucleotide sequence ID" value="NZ_JAVJIU010000002.1"/>
</dbReference>
<dbReference type="SUPFAM" id="SSF103501">
    <property type="entry name" value="Respiratory nitrate reductase 1 gamma chain"/>
    <property type="match status" value="1"/>
</dbReference>
<evidence type="ECO:0000256" key="4">
    <source>
        <dbReference type="ARBA" id="ARBA00023004"/>
    </source>
</evidence>
<dbReference type="PANTHER" id="PTHR43255">
    <property type="entry name" value="IRON-SULFUR-BINDING OXIDOREDUCTASE FADF-RELATED-RELATED"/>
    <property type="match status" value="1"/>
</dbReference>
<gene>
    <name evidence="8" type="ORF">RE431_06650</name>
</gene>
<keyword evidence="5" id="KW-0411">Iron-sulfur</keyword>
<comment type="caution">
    <text evidence="8">The sequence shown here is derived from an EMBL/GenBank/DDBJ whole genome shotgun (WGS) entry which is preliminary data.</text>
</comment>
<feature type="domain" description="4Fe-4S ferredoxin-type" evidence="7">
    <location>
        <begin position="306"/>
        <end position="337"/>
    </location>
</feature>
<keyword evidence="6" id="KW-1133">Transmembrane helix</keyword>
<evidence type="ECO:0000313" key="9">
    <source>
        <dbReference type="Proteomes" id="UP001257234"/>
    </source>
</evidence>
<keyword evidence="9" id="KW-1185">Reference proteome</keyword>
<feature type="transmembrane region" description="Helical" evidence="6">
    <location>
        <begin position="218"/>
        <end position="236"/>
    </location>
</feature>
<evidence type="ECO:0000256" key="6">
    <source>
        <dbReference type="SAM" id="Phobius"/>
    </source>
</evidence>
<evidence type="ECO:0000256" key="5">
    <source>
        <dbReference type="ARBA" id="ARBA00023014"/>
    </source>
</evidence>
<proteinExistence type="predicted"/>
<dbReference type="Pfam" id="PF13187">
    <property type="entry name" value="Fer4_9"/>
    <property type="match status" value="1"/>
</dbReference>
<dbReference type="Proteomes" id="UP001257234">
    <property type="component" value="Unassembled WGS sequence"/>
</dbReference>
<keyword evidence="1" id="KW-0004">4Fe-4S</keyword>
<dbReference type="InterPro" id="IPR051460">
    <property type="entry name" value="HdrC_iron-sulfur_subunit"/>
</dbReference>
<sequence>MQIVAQILFVIALVAGIGFFARNIKRVIRNVKLGKEVDRSDNSGARFAKMAKVAMGQSKMVKRPIAGFLHIIVYVGFIIINIEVLEIIIDGVFGTHRIFAFMGGFYDVLIASFEILAFLVFVGVIIFWIRRNLTHIKRFLSRELKGWPKNDANYILYFEMVLMILFLTMNAADYQLQLNGADHYASEAGIMGSFPISQYLLPLLDGMSNATLIIIERTAWWLHILGILFFLNYLYYSKHLHILLAFPNVYLSKLTPQGEFDNLESVKKEVELMMDPNADPFAAPAEGEDEGEPDKFGASDIFDLNQVQLLNSYTCTECGRCTSECPANQTGKKLSPRKIMMDTRDRVEEVGEIINKNGKFEDDGKKLLDDYILREELWACTTCNACVEACPIGIDPLSIILDMRRYLVMEESAAPNELAIAMTNIENNGAPWPYNQMDRLNWAEENK</sequence>
<evidence type="ECO:0000313" key="8">
    <source>
        <dbReference type="EMBL" id="MDR5590312.1"/>
    </source>
</evidence>
<dbReference type="SUPFAM" id="SSF46548">
    <property type="entry name" value="alpha-helical ferredoxin"/>
    <property type="match status" value="1"/>
</dbReference>
<dbReference type="Gene3D" id="1.20.950.20">
    <property type="entry name" value="Transmembrane di-heme cytochromes, Chain C"/>
    <property type="match status" value="1"/>
</dbReference>
<evidence type="ECO:0000259" key="7">
    <source>
        <dbReference type="PROSITE" id="PS51379"/>
    </source>
</evidence>
<feature type="domain" description="4Fe-4S ferredoxin-type" evidence="7">
    <location>
        <begin position="369"/>
        <end position="400"/>
    </location>
</feature>
<feature type="transmembrane region" description="Helical" evidence="6">
    <location>
        <begin position="6"/>
        <end position="24"/>
    </location>
</feature>
<reference evidence="9" key="1">
    <citation type="submission" date="2023-07" db="EMBL/GenBank/DDBJ databases">
        <title>Christiangramia sp. SM2212., a novel bacterium of the family Flavobacteriaceae isolated from the sea sediment.</title>
        <authorList>
            <person name="Wang J."/>
            <person name="Zhang X."/>
        </authorList>
    </citation>
    <scope>NUCLEOTIDE SEQUENCE [LARGE SCALE GENOMIC DNA]</scope>
    <source>
        <strain evidence="9">SM2212</strain>
    </source>
</reference>
<evidence type="ECO:0000256" key="1">
    <source>
        <dbReference type="ARBA" id="ARBA00022485"/>
    </source>
</evidence>
<dbReference type="Gene3D" id="1.10.1060.10">
    <property type="entry name" value="Alpha-helical ferredoxin"/>
    <property type="match status" value="1"/>
</dbReference>
<keyword evidence="2" id="KW-0479">Metal-binding</keyword>
<dbReference type="InterPro" id="IPR009051">
    <property type="entry name" value="Helical_ferredxn"/>
</dbReference>
<accession>A0ABU1EQL9</accession>
<dbReference type="InterPro" id="IPR036197">
    <property type="entry name" value="NarG-like_sf"/>
</dbReference>